<dbReference type="EMBL" id="PXOA01000589">
    <property type="protein sequence ID" value="RFU73935.1"/>
    <property type="molecule type" value="Genomic_DNA"/>
</dbReference>
<evidence type="ECO:0000256" key="5">
    <source>
        <dbReference type="SAM" id="MobiDB-lite"/>
    </source>
</evidence>
<dbReference type="AlphaFoldDB" id="A0A395NCY1"/>
<dbReference type="Gene3D" id="3.50.50.60">
    <property type="entry name" value="FAD/NAD(P)-binding domain"/>
    <property type="match status" value="1"/>
</dbReference>
<name>A0A395NCY1_TRIAR</name>
<evidence type="ECO:0000256" key="2">
    <source>
        <dbReference type="ARBA" id="ARBA00022630"/>
    </source>
</evidence>
<dbReference type="InterPro" id="IPR036188">
    <property type="entry name" value="FAD/NAD-bd_sf"/>
</dbReference>
<dbReference type="InterPro" id="IPR020946">
    <property type="entry name" value="Flavin_mOase-like"/>
</dbReference>
<evidence type="ECO:0000256" key="4">
    <source>
        <dbReference type="ARBA" id="ARBA00023002"/>
    </source>
</evidence>
<dbReference type="OrthoDB" id="2915840at2759"/>
<dbReference type="SUPFAM" id="SSF51905">
    <property type="entry name" value="FAD/NAD(P)-binding domain"/>
    <property type="match status" value="2"/>
</dbReference>
<evidence type="ECO:0000313" key="6">
    <source>
        <dbReference type="EMBL" id="RFU73935.1"/>
    </source>
</evidence>
<protein>
    <submittedName>
        <fullName evidence="6">Flavin-binding monooxygenase-like family</fullName>
    </submittedName>
</protein>
<reference evidence="6 7" key="1">
    <citation type="journal article" date="2018" name="PLoS Pathog.">
        <title>Evolution of structural diversity of trichothecenes, a family of toxins produced by plant pathogenic and entomopathogenic fungi.</title>
        <authorList>
            <person name="Proctor R.H."/>
            <person name="McCormick S.P."/>
            <person name="Kim H.S."/>
            <person name="Cardoza R.E."/>
            <person name="Stanley A.M."/>
            <person name="Lindo L."/>
            <person name="Kelly A."/>
            <person name="Brown D.W."/>
            <person name="Lee T."/>
            <person name="Vaughan M.M."/>
            <person name="Alexander N.J."/>
            <person name="Busman M."/>
            <person name="Gutierrez S."/>
        </authorList>
    </citation>
    <scope>NUCLEOTIDE SEQUENCE [LARGE SCALE GENOMIC DNA]</scope>
    <source>
        <strain evidence="6 7">IBT 40837</strain>
    </source>
</reference>
<keyword evidence="6" id="KW-0503">Monooxygenase</keyword>
<dbReference type="GO" id="GO:0050660">
    <property type="term" value="F:flavin adenine dinucleotide binding"/>
    <property type="evidence" value="ECO:0007669"/>
    <property type="project" value="InterPro"/>
</dbReference>
<comment type="caution">
    <text evidence="6">The sequence shown here is derived from an EMBL/GenBank/DDBJ whole genome shotgun (WGS) entry which is preliminary data.</text>
</comment>
<keyword evidence="4" id="KW-0560">Oxidoreductase</keyword>
<keyword evidence="7" id="KW-1185">Reference proteome</keyword>
<organism evidence="6 7">
    <name type="scientific">Trichoderma arundinaceum</name>
    <dbReference type="NCBI Taxonomy" id="490622"/>
    <lineage>
        <taxon>Eukaryota</taxon>
        <taxon>Fungi</taxon>
        <taxon>Dikarya</taxon>
        <taxon>Ascomycota</taxon>
        <taxon>Pezizomycotina</taxon>
        <taxon>Sordariomycetes</taxon>
        <taxon>Hypocreomycetidae</taxon>
        <taxon>Hypocreales</taxon>
        <taxon>Hypocreaceae</taxon>
        <taxon>Trichoderma</taxon>
    </lineage>
</organism>
<dbReference type="GO" id="GO:0050661">
    <property type="term" value="F:NADP binding"/>
    <property type="evidence" value="ECO:0007669"/>
    <property type="project" value="InterPro"/>
</dbReference>
<dbReference type="Pfam" id="PF00743">
    <property type="entry name" value="FMO-like"/>
    <property type="match status" value="1"/>
</dbReference>
<sequence>MTPHKGGTRGENSNKKKTEEAKLRRPAAAIDKTMETFDCVVAGAGWYGLAAAKQYRSLNPDDSLVVFDPQTTVGGTWADERLYPDLKSNNLLGTYEYPDFPMDPETFGVKPGQYIPGEVTNTYLKAYVDKFDLRRSIRLQTKVTVAEHQDTAKGGWTLTIVNQDGQESKVFARRLIVATGLTSEHFMPHFDGQEEFGGKVFHSKHFQQNQNTIKSSKSVTVFGATKFGWDAAYTYATAGVEVNWVIRSSGHGPCWMAPSFVTPFKKWIEKLANMRFLTWFSPCIYGDAAGYTGIQRFLHGTFLGRLIVNAFWGILGSDVITLSGYDSHPETAKLKPWVPAMFTATSFSILNYDNDVFELVRNGKIKVHIGEIDHLSHGKVHLSDGTSFDSDALISNTGWKNTPPIKFLPEGIEQELGIPHDIDTEAPAEDLANQQDLIRRADKEIAKRYPRLKNQPIWNKNYVPLTQQKGISSKDAVTPYTPQTPYMLYHFLVPPSERFLRPRDIAFSGFVSNFSNTLTAHLQGLWIGAYFRGLLAHDPSQAVGNANAMSKLRYETMLHNRFGKWRYPTETKAPSFIFDAVYYLDLLQKDLGLDPHRKPRGLLTEVTSPYGAEDYEDVNKEWEEKFGGKTL</sequence>
<gene>
    <name evidence="6" type="ORF">TARUN_8316</name>
</gene>
<comment type="similarity">
    <text evidence="1">Belongs to the FMO family.</text>
</comment>
<keyword evidence="3" id="KW-0274">FAD</keyword>
<feature type="region of interest" description="Disordered" evidence="5">
    <location>
        <begin position="1"/>
        <end position="24"/>
    </location>
</feature>
<evidence type="ECO:0000256" key="1">
    <source>
        <dbReference type="ARBA" id="ARBA00009183"/>
    </source>
</evidence>
<proteinExistence type="inferred from homology"/>
<dbReference type="Proteomes" id="UP000266272">
    <property type="component" value="Unassembled WGS sequence"/>
</dbReference>
<evidence type="ECO:0000313" key="7">
    <source>
        <dbReference type="Proteomes" id="UP000266272"/>
    </source>
</evidence>
<feature type="compositionally biased region" description="Basic and acidic residues" evidence="5">
    <location>
        <begin position="12"/>
        <end position="23"/>
    </location>
</feature>
<dbReference type="GO" id="GO:0004499">
    <property type="term" value="F:N,N-dimethylaniline monooxygenase activity"/>
    <property type="evidence" value="ECO:0007669"/>
    <property type="project" value="InterPro"/>
</dbReference>
<accession>A0A395NCY1</accession>
<evidence type="ECO:0000256" key="3">
    <source>
        <dbReference type="ARBA" id="ARBA00022827"/>
    </source>
</evidence>
<dbReference type="PANTHER" id="PTHR23023">
    <property type="entry name" value="DIMETHYLANILINE MONOOXYGENASE"/>
    <property type="match status" value="1"/>
</dbReference>
<dbReference type="InterPro" id="IPR050346">
    <property type="entry name" value="FMO-like"/>
</dbReference>
<keyword evidence="2" id="KW-0285">Flavoprotein</keyword>